<dbReference type="PROSITE" id="PS51417">
    <property type="entry name" value="ARF"/>
    <property type="match status" value="1"/>
</dbReference>
<dbReference type="NCBIfam" id="TIGR00231">
    <property type="entry name" value="small_GTP"/>
    <property type="match status" value="1"/>
</dbReference>
<evidence type="ECO:0000256" key="3">
    <source>
        <dbReference type="ARBA" id="ARBA00023134"/>
    </source>
</evidence>
<dbReference type="PROSITE" id="PS51421">
    <property type="entry name" value="RAS"/>
    <property type="match status" value="1"/>
</dbReference>
<comment type="similarity">
    <text evidence="1 6">Belongs to the small GTPase superfamily. Rab family.</text>
</comment>
<comment type="subcellular location">
    <subcellularLocation>
        <location evidence="6">Membrane</location>
        <topology evidence="6">Lipid-anchor</topology>
    </subcellularLocation>
</comment>
<dbReference type="Proteomes" id="UP000077051">
    <property type="component" value="Unassembled WGS sequence"/>
</dbReference>
<dbReference type="InterPro" id="IPR001806">
    <property type="entry name" value="Small_GTPase"/>
</dbReference>
<comment type="function">
    <text evidence="6">The small GTPases Rab are key regulators in vesicle trafficking.</text>
</comment>
<evidence type="ECO:0000313" key="8">
    <source>
        <dbReference type="Proteomes" id="UP000077051"/>
    </source>
</evidence>
<dbReference type="SMART" id="SM00176">
    <property type="entry name" value="RAN"/>
    <property type="match status" value="1"/>
</dbReference>
<dbReference type="InterPro" id="IPR027417">
    <property type="entry name" value="P-loop_NTPase"/>
</dbReference>
<keyword evidence="3 6" id="KW-0342">GTP-binding</keyword>
<keyword evidence="6" id="KW-0472">Membrane</keyword>
<dbReference type="GO" id="GO:0005802">
    <property type="term" value="C:trans-Golgi network"/>
    <property type="evidence" value="ECO:0007669"/>
    <property type="project" value="UniProtKB-UniRule"/>
</dbReference>
<evidence type="ECO:0000256" key="5">
    <source>
        <dbReference type="ARBA" id="ARBA00023289"/>
    </source>
</evidence>
<proteinExistence type="inferred from homology"/>
<dbReference type="PANTHER" id="PTHR47981">
    <property type="entry name" value="RAB FAMILY"/>
    <property type="match status" value="1"/>
</dbReference>
<dbReference type="PROSITE" id="PS51419">
    <property type="entry name" value="RAB"/>
    <property type="match status" value="1"/>
</dbReference>
<dbReference type="PRINTS" id="PR00449">
    <property type="entry name" value="RASTRNSFRMNG"/>
</dbReference>
<dbReference type="SUPFAM" id="SSF52540">
    <property type="entry name" value="P-loop containing nucleoside triphosphate hydrolases"/>
    <property type="match status" value="1"/>
</dbReference>
<dbReference type="EMBL" id="AMYB01000005">
    <property type="protein sequence ID" value="OAD02696.1"/>
    <property type="molecule type" value="Genomic_DNA"/>
</dbReference>
<dbReference type="GO" id="GO:0016192">
    <property type="term" value="P:vesicle-mediated transport"/>
    <property type="evidence" value="ECO:0007669"/>
    <property type="project" value="InterPro"/>
</dbReference>
<evidence type="ECO:0000256" key="2">
    <source>
        <dbReference type="ARBA" id="ARBA00022741"/>
    </source>
</evidence>
<name>A0A168KRW0_MUCCL</name>
<accession>A0A168KRW0</accession>
<dbReference type="GO" id="GO:0005525">
    <property type="term" value="F:GTP binding"/>
    <property type="evidence" value="ECO:0007669"/>
    <property type="project" value="UniProtKB-UniRule"/>
</dbReference>
<dbReference type="Gene3D" id="3.40.50.300">
    <property type="entry name" value="P-loop containing nucleotide triphosphate hydrolases"/>
    <property type="match status" value="1"/>
</dbReference>
<dbReference type="PANTHER" id="PTHR47981:SF39">
    <property type="entry name" value="RAS-RELATED PROTEIN RAB"/>
    <property type="match status" value="1"/>
</dbReference>
<keyword evidence="4 6" id="KW-0449">Lipoprotein</keyword>
<dbReference type="CDD" id="cd04107">
    <property type="entry name" value="Rab32_Rab38"/>
    <property type="match status" value="1"/>
</dbReference>
<dbReference type="FunFam" id="3.40.50.300:FF:000222">
    <property type="entry name" value="RAB32, member RAS oncogene family"/>
    <property type="match status" value="1"/>
</dbReference>
<keyword evidence="2 6" id="KW-0547">Nucleotide-binding</keyword>
<dbReference type="AlphaFoldDB" id="A0A168KRW0"/>
<dbReference type="GO" id="GO:0003924">
    <property type="term" value="F:GTPase activity"/>
    <property type="evidence" value="ECO:0007669"/>
    <property type="project" value="UniProtKB-UniRule"/>
</dbReference>
<dbReference type="GO" id="GO:0005770">
    <property type="term" value="C:late endosome"/>
    <property type="evidence" value="ECO:0007669"/>
    <property type="project" value="TreeGrafter"/>
</dbReference>
<protein>
    <recommendedName>
        <fullName evidence="6">Ras-related protein Rab</fullName>
    </recommendedName>
</protein>
<dbReference type="SMART" id="SM00175">
    <property type="entry name" value="RAB"/>
    <property type="match status" value="1"/>
</dbReference>
<gene>
    <name evidence="7" type="ORF">MUCCIDRAFT_195374</name>
</gene>
<dbReference type="GO" id="GO:0016020">
    <property type="term" value="C:membrane"/>
    <property type="evidence" value="ECO:0007669"/>
    <property type="project" value="UniProtKB-SubCell"/>
</dbReference>
<reference evidence="7 8" key="1">
    <citation type="submission" date="2015-06" db="EMBL/GenBank/DDBJ databases">
        <title>Expansion of signal transduction pathways in fungi by whole-genome duplication.</title>
        <authorList>
            <consortium name="DOE Joint Genome Institute"/>
            <person name="Corrochano L.M."/>
            <person name="Kuo A."/>
            <person name="Marcet-Houben M."/>
            <person name="Polaino S."/>
            <person name="Salamov A."/>
            <person name="Villalobos J.M."/>
            <person name="Alvarez M.I."/>
            <person name="Avalos J."/>
            <person name="Benito E.P."/>
            <person name="Benoit I."/>
            <person name="Burger G."/>
            <person name="Camino L.P."/>
            <person name="Canovas D."/>
            <person name="Cerda-Olmedo E."/>
            <person name="Cheng J.-F."/>
            <person name="Dominguez A."/>
            <person name="Elias M."/>
            <person name="Eslava A.P."/>
            <person name="Glaser F."/>
            <person name="Grimwood J."/>
            <person name="Gutierrez G."/>
            <person name="Heitman J."/>
            <person name="Henrissat B."/>
            <person name="Iturriaga E.A."/>
            <person name="Lang B.F."/>
            <person name="Lavin J.L."/>
            <person name="Lee S."/>
            <person name="Li W."/>
            <person name="Lindquist E."/>
            <person name="Lopez-Garcia S."/>
            <person name="Luque E.M."/>
            <person name="Marcos A.T."/>
            <person name="Martin J."/>
            <person name="Mccluskey K."/>
            <person name="Medina H.R."/>
            <person name="Miralles-Duran A."/>
            <person name="Miyazaki A."/>
            <person name="Munoz-Torres E."/>
            <person name="Oguiza J.A."/>
            <person name="Ohm R."/>
            <person name="Olmedo M."/>
            <person name="Orejas M."/>
            <person name="Ortiz-Castellanos L."/>
            <person name="Pisabarro A.G."/>
            <person name="Rodriguez-Romero J."/>
            <person name="Ruiz-Herrera J."/>
            <person name="Ruiz-Vazquez R."/>
            <person name="Sanz C."/>
            <person name="Schackwitz W."/>
            <person name="Schmutz J."/>
            <person name="Shahriari M."/>
            <person name="Shelest E."/>
            <person name="Silva-Franco F."/>
            <person name="Soanes D."/>
            <person name="Syed K."/>
            <person name="Tagua V.G."/>
            <person name="Talbot N.J."/>
            <person name="Thon M."/>
            <person name="De Vries R.P."/>
            <person name="Wiebenga A."/>
            <person name="Yadav J.S."/>
            <person name="Braun E.L."/>
            <person name="Baker S."/>
            <person name="Garre V."/>
            <person name="Horwitz B."/>
            <person name="Torres-Martinez S."/>
            <person name="Idnurm A."/>
            <person name="Herrera-Estrella A."/>
            <person name="Gabaldon T."/>
            <person name="Grigoriev I.V."/>
        </authorList>
    </citation>
    <scope>NUCLEOTIDE SEQUENCE [LARGE SCALE GENOMIC DNA]</scope>
    <source>
        <strain evidence="7 8">CBS 277.49</strain>
    </source>
</reference>
<evidence type="ECO:0000256" key="6">
    <source>
        <dbReference type="RuleBase" id="RU367128"/>
    </source>
</evidence>
<dbReference type="Pfam" id="PF00071">
    <property type="entry name" value="Ras"/>
    <property type="match status" value="1"/>
</dbReference>
<dbReference type="STRING" id="747725.A0A168KRW0"/>
<sequence length="217" mass="24554">MGLKEYQYKILVVGDLGTGKTSILKRYIHNTFTSNYKSTIGVDFALKIIQIDPNTIVSLQMWDIAGQERFGSMTQAYYRGAIGAFIVYDATRPLTFQNVSRWKNDIDTKVELPLAWGGGSIPVVLLANKIDQHPNTRSPKEMEEFCRENSFAQWFETSAKENTNIDQAAEYLISHIVQLEMSKQSDSEYEVDYSSSDSGKVSLHDEDRITVIKPSCC</sequence>
<evidence type="ECO:0000256" key="1">
    <source>
        <dbReference type="ARBA" id="ARBA00006270"/>
    </source>
</evidence>
<keyword evidence="5 6" id="KW-0636">Prenylation</keyword>
<dbReference type="InterPro" id="IPR005225">
    <property type="entry name" value="Small_GTP-bd"/>
</dbReference>
<dbReference type="SMART" id="SM00174">
    <property type="entry name" value="RHO"/>
    <property type="match status" value="1"/>
</dbReference>
<comment type="caution">
    <text evidence="7">The sequence shown here is derived from an EMBL/GenBank/DDBJ whole genome shotgun (WGS) entry which is preliminary data.</text>
</comment>
<dbReference type="InterPro" id="IPR030697">
    <property type="entry name" value="Rab29/Rab38/Rab32"/>
</dbReference>
<evidence type="ECO:0000313" key="7">
    <source>
        <dbReference type="EMBL" id="OAD02696.1"/>
    </source>
</evidence>
<dbReference type="OrthoDB" id="48625at2759"/>
<dbReference type="VEuPathDB" id="FungiDB:MUCCIDRAFT_195374"/>
<evidence type="ECO:0000256" key="4">
    <source>
        <dbReference type="ARBA" id="ARBA00023288"/>
    </source>
</evidence>
<organism evidence="7 8">
    <name type="scientific">Mucor lusitanicus CBS 277.49</name>
    <dbReference type="NCBI Taxonomy" id="747725"/>
    <lineage>
        <taxon>Eukaryota</taxon>
        <taxon>Fungi</taxon>
        <taxon>Fungi incertae sedis</taxon>
        <taxon>Mucoromycota</taxon>
        <taxon>Mucoromycotina</taxon>
        <taxon>Mucoromycetes</taxon>
        <taxon>Mucorales</taxon>
        <taxon>Mucorineae</taxon>
        <taxon>Mucoraceae</taxon>
        <taxon>Mucor</taxon>
    </lineage>
</organism>
<keyword evidence="8" id="KW-1185">Reference proteome</keyword>
<dbReference type="SMART" id="SM00173">
    <property type="entry name" value="RAS"/>
    <property type="match status" value="1"/>
</dbReference>